<proteinExistence type="predicted"/>
<evidence type="ECO:0000313" key="1">
    <source>
        <dbReference type="EMBL" id="JAS59768.1"/>
    </source>
</evidence>
<dbReference type="EMBL" id="GECZ01010001">
    <property type="protein sequence ID" value="JAS59768.1"/>
    <property type="molecule type" value="Transcribed_RNA"/>
</dbReference>
<organism evidence="1">
    <name type="scientific">Cuerna arida</name>
    <dbReference type="NCBI Taxonomy" id="1464854"/>
    <lineage>
        <taxon>Eukaryota</taxon>
        <taxon>Metazoa</taxon>
        <taxon>Ecdysozoa</taxon>
        <taxon>Arthropoda</taxon>
        <taxon>Hexapoda</taxon>
        <taxon>Insecta</taxon>
        <taxon>Pterygota</taxon>
        <taxon>Neoptera</taxon>
        <taxon>Paraneoptera</taxon>
        <taxon>Hemiptera</taxon>
        <taxon>Auchenorrhyncha</taxon>
        <taxon>Membracoidea</taxon>
        <taxon>Cicadellidae</taxon>
        <taxon>Cicadellinae</taxon>
        <taxon>Proconiini</taxon>
        <taxon>Cuerna</taxon>
    </lineage>
</organism>
<dbReference type="AlphaFoldDB" id="A0A1B6GBE9"/>
<name>A0A1B6GBE9_9HEMI</name>
<accession>A0A1B6GBE9</accession>
<gene>
    <name evidence="1" type="ORF">g.8648</name>
</gene>
<sequence length="157" mass="18482">MPIYIKLGIMEAQIERKKGLVQETKGETKIRYENNWNQEWQESTKGRYTHEIFNSVQDRMRCAYIKHYVVQILYGHGANKAYLLKHDKVEVELCTCGLIDPPVHALLKCEEHNEERQRLIRKQKIATSSGLKGLIEQRITCQEIQILVKKFLTIRDI</sequence>
<reference evidence="1" key="1">
    <citation type="submission" date="2015-11" db="EMBL/GenBank/DDBJ databases">
        <title>De novo transcriptome assembly of four potential Pierce s Disease insect vectors from Arizona vineyards.</title>
        <authorList>
            <person name="Tassone E.E."/>
        </authorList>
    </citation>
    <scope>NUCLEOTIDE SEQUENCE</scope>
</reference>
<evidence type="ECO:0008006" key="2">
    <source>
        <dbReference type="Google" id="ProtNLM"/>
    </source>
</evidence>
<protein>
    <recommendedName>
        <fullName evidence="2">Reverse transcriptase zinc-binding domain-containing protein</fullName>
    </recommendedName>
</protein>